<dbReference type="RefSeq" id="WP_279650085.1">
    <property type="nucleotide sequence ID" value="NZ_CP122539.1"/>
</dbReference>
<gene>
    <name evidence="2" type="ORF">P8625_08725</name>
</gene>
<evidence type="ECO:0000313" key="2">
    <source>
        <dbReference type="EMBL" id="WGH74204.1"/>
    </source>
</evidence>
<feature type="transmembrane region" description="Helical" evidence="1">
    <location>
        <begin position="344"/>
        <end position="368"/>
    </location>
</feature>
<name>A0ABY8L2J2_9FLAO</name>
<dbReference type="EMBL" id="CP122539">
    <property type="protein sequence ID" value="WGH74204.1"/>
    <property type="molecule type" value="Genomic_DNA"/>
</dbReference>
<feature type="transmembrane region" description="Helical" evidence="1">
    <location>
        <begin position="283"/>
        <end position="303"/>
    </location>
</feature>
<protein>
    <submittedName>
        <fullName evidence="2">DUF3667 domain-containing protein</fullName>
    </submittedName>
</protein>
<sequence>MTKKNTIVVVKDASCLNCGYPFTHNEKFCPECGQKNKGKKITFGSFIREVFAGFFSWDAKFWKTLIPLIISPGTVSKNYIDGKRSRYTNPFRFYITTSVIFFLIVNLTDSYNDFKNLNNDKKQNANAAILGVQDAFYDSKKDSVAAIVLDELKNKKIDSTLTANELDSVVNIDSIIKNKKPFLNVAGKEIKINRMLTFQKEYPEVPVNDALDSLQIKKTFSNRFWYSRTELINSFFSKTETQKALVKQFLSYSSVALFILLPLFTLSLKLLYFRRKFTYIEHLVFVFHTQTVFFILISIFYILDFIGDSNYTTNIFLLLFMIYLFIAMKKFYNQGYFKTFIKYCIANTLFFILGAMAFVFISFAVFALY</sequence>
<accession>A0ABY8L2J2</accession>
<evidence type="ECO:0000313" key="3">
    <source>
        <dbReference type="Proteomes" id="UP001232001"/>
    </source>
</evidence>
<evidence type="ECO:0000256" key="1">
    <source>
        <dbReference type="SAM" id="Phobius"/>
    </source>
</evidence>
<feature type="transmembrane region" description="Helical" evidence="1">
    <location>
        <begin position="315"/>
        <end position="332"/>
    </location>
</feature>
<keyword evidence="1" id="KW-1133">Transmembrane helix</keyword>
<keyword evidence="1" id="KW-0472">Membrane</keyword>
<feature type="transmembrane region" description="Helical" evidence="1">
    <location>
        <begin position="91"/>
        <end position="108"/>
    </location>
</feature>
<reference evidence="2 3" key="1">
    <citation type="submission" date="2023-04" db="EMBL/GenBank/DDBJ databases">
        <title>Tenacibaculum tangerinum sp. nov., isolated from sea tidal flat of South Korea.</title>
        <authorList>
            <person name="Lee S.H."/>
            <person name="Kim J.-J."/>
        </authorList>
    </citation>
    <scope>NUCLEOTIDE SEQUENCE [LARGE SCALE GENOMIC DNA]</scope>
    <source>
        <strain evidence="2 3">GRR-S3-23</strain>
    </source>
</reference>
<organism evidence="2 3">
    <name type="scientific">Tenacibaculum tangerinum</name>
    <dbReference type="NCBI Taxonomy" id="3038772"/>
    <lineage>
        <taxon>Bacteria</taxon>
        <taxon>Pseudomonadati</taxon>
        <taxon>Bacteroidota</taxon>
        <taxon>Flavobacteriia</taxon>
        <taxon>Flavobacteriales</taxon>
        <taxon>Flavobacteriaceae</taxon>
        <taxon>Tenacibaculum</taxon>
    </lineage>
</organism>
<dbReference type="Proteomes" id="UP001232001">
    <property type="component" value="Chromosome"/>
</dbReference>
<feature type="transmembrane region" description="Helical" evidence="1">
    <location>
        <begin position="249"/>
        <end position="271"/>
    </location>
</feature>
<keyword evidence="1" id="KW-0812">Transmembrane</keyword>
<dbReference type="InterPro" id="IPR022134">
    <property type="entry name" value="DUF3667"/>
</dbReference>
<proteinExistence type="predicted"/>
<keyword evidence="3" id="KW-1185">Reference proteome</keyword>
<dbReference type="Pfam" id="PF12412">
    <property type="entry name" value="DUF3667"/>
    <property type="match status" value="1"/>
</dbReference>